<dbReference type="Proteomes" id="UP001390339">
    <property type="component" value="Unassembled WGS sequence"/>
</dbReference>
<reference evidence="2 3" key="1">
    <citation type="journal article" date="2024" name="IMA Fungus">
        <title>Apiospora arundinis, a panoply of carbohydrate-active enzymes and secondary metabolites.</title>
        <authorList>
            <person name="Sorensen T."/>
            <person name="Petersen C."/>
            <person name="Muurmann A.T."/>
            <person name="Christiansen J.V."/>
            <person name="Brundto M.L."/>
            <person name="Overgaard C.K."/>
            <person name="Boysen A.T."/>
            <person name="Wollenberg R.D."/>
            <person name="Larsen T.O."/>
            <person name="Sorensen J.L."/>
            <person name="Nielsen K.L."/>
            <person name="Sondergaard T.E."/>
        </authorList>
    </citation>
    <scope>NUCLEOTIDE SEQUENCE [LARGE SCALE GENOMIC DNA]</scope>
    <source>
        <strain evidence="2 3">AAU 773</strain>
    </source>
</reference>
<evidence type="ECO:0000256" key="1">
    <source>
        <dbReference type="SAM" id="MobiDB-lite"/>
    </source>
</evidence>
<dbReference type="EMBL" id="JAPCWZ010000007">
    <property type="protein sequence ID" value="KAK8857044.1"/>
    <property type="molecule type" value="Genomic_DNA"/>
</dbReference>
<protein>
    <submittedName>
        <fullName evidence="2">Uncharacterized protein</fullName>
    </submittedName>
</protein>
<feature type="compositionally biased region" description="Basic and acidic residues" evidence="1">
    <location>
        <begin position="212"/>
        <end position="223"/>
    </location>
</feature>
<sequence>MAEDESTTIPTFTMTPELERLLARGRALHPTFPDDVQMTTGLFGLEEVKYTESLGLPDLDDKKGILRFVGLNESMIDWALEQYRADFPSDPDELAVKSKNLNGEIAIEYFQFPLLDRLRSILMKRDIQEIDDLDINYDDYVRGGLAEGLRPEFAIFCGLHPSQKDYEWEEHRDIFYSKGYQEHADEIMGSWCAYLDLLWDQKFKLEEAERKIDKDPAIDDGDGKPQAQFESPRSTMNDDQPLSTA</sequence>
<feature type="region of interest" description="Disordered" evidence="1">
    <location>
        <begin position="212"/>
        <end position="245"/>
    </location>
</feature>
<organism evidence="2 3">
    <name type="scientific">Apiospora arundinis</name>
    <dbReference type="NCBI Taxonomy" id="335852"/>
    <lineage>
        <taxon>Eukaryota</taxon>
        <taxon>Fungi</taxon>
        <taxon>Dikarya</taxon>
        <taxon>Ascomycota</taxon>
        <taxon>Pezizomycotina</taxon>
        <taxon>Sordariomycetes</taxon>
        <taxon>Xylariomycetidae</taxon>
        <taxon>Amphisphaeriales</taxon>
        <taxon>Apiosporaceae</taxon>
        <taxon>Apiospora</taxon>
    </lineage>
</organism>
<name>A0ABR2I3T4_9PEZI</name>
<evidence type="ECO:0000313" key="3">
    <source>
        <dbReference type="Proteomes" id="UP001390339"/>
    </source>
</evidence>
<comment type="caution">
    <text evidence="2">The sequence shown here is derived from an EMBL/GenBank/DDBJ whole genome shotgun (WGS) entry which is preliminary data.</text>
</comment>
<proteinExistence type="predicted"/>
<accession>A0ABR2I3T4</accession>
<feature type="compositionally biased region" description="Polar residues" evidence="1">
    <location>
        <begin position="228"/>
        <end position="245"/>
    </location>
</feature>
<evidence type="ECO:0000313" key="2">
    <source>
        <dbReference type="EMBL" id="KAK8857044.1"/>
    </source>
</evidence>
<keyword evidence="3" id="KW-1185">Reference proteome</keyword>
<gene>
    <name evidence="2" type="ORF">PGQ11_012956</name>
</gene>